<organism evidence="1 2">
    <name type="scientific">Panagrolaimus sp. ES5</name>
    <dbReference type="NCBI Taxonomy" id="591445"/>
    <lineage>
        <taxon>Eukaryota</taxon>
        <taxon>Metazoa</taxon>
        <taxon>Ecdysozoa</taxon>
        <taxon>Nematoda</taxon>
        <taxon>Chromadorea</taxon>
        <taxon>Rhabditida</taxon>
        <taxon>Tylenchina</taxon>
        <taxon>Panagrolaimomorpha</taxon>
        <taxon>Panagrolaimoidea</taxon>
        <taxon>Panagrolaimidae</taxon>
        <taxon>Panagrolaimus</taxon>
    </lineage>
</organism>
<protein>
    <submittedName>
        <fullName evidence="2">Uncharacterized protein</fullName>
    </submittedName>
</protein>
<proteinExistence type="predicted"/>
<evidence type="ECO:0000313" key="2">
    <source>
        <dbReference type="WBParaSite" id="ES5_v2.g29533.t1"/>
    </source>
</evidence>
<accession>A0AC34GIM9</accession>
<dbReference type="WBParaSite" id="ES5_v2.g29533.t1">
    <property type="protein sequence ID" value="ES5_v2.g29533.t1"/>
    <property type="gene ID" value="ES5_v2.g29533"/>
</dbReference>
<dbReference type="Proteomes" id="UP000887579">
    <property type="component" value="Unplaced"/>
</dbReference>
<name>A0AC34GIM9_9BILA</name>
<sequence>MGRSNGTQSRELPSSSSGPQRRGSFIGKHSLSSRAQSFDDDEDDGFYDNIQVDDRRFSEADNASILSHQLPPTQKGGTRLGQLIRRIGGGGGGGNSASHRPPSSSSTTNMNGSSSMSLNKMGIDGISSNGSSGHHHLQHHPLMKSNSLSNEPWRAQIIE</sequence>
<reference evidence="2" key="1">
    <citation type="submission" date="2022-11" db="UniProtKB">
        <authorList>
            <consortium name="WormBaseParasite"/>
        </authorList>
    </citation>
    <scope>IDENTIFICATION</scope>
</reference>
<evidence type="ECO:0000313" key="1">
    <source>
        <dbReference type="Proteomes" id="UP000887579"/>
    </source>
</evidence>